<dbReference type="Pfam" id="PF08805">
    <property type="entry name" value="PilS"/>
    <property type="match status" value="1"/>
</dbReference>
<feature type="domain" description="Type 4 secretion system PilS N-terminal" evidence="2">
    <location>
        <begin position="32"/>
        <end position="155"/>
    </location>
</feature>
<accession>A0A1C2I3H9</accession>
<evidence type="ECO:0000313" key="4">
    <source>
        <dbReference type="Proteomes" id="UP000095008"/>
    </source>
</evidence>
<dbReference type="AlphaFoldDB" id="A0A1C2I3H9"/>
<dbReference type="InterPro" id="IPR045584">
    <property type="entry name" value="Pilin-like"/>
</dbReference>
<comment type="caution">
    <text evidence="3">The sequence shown here is derived from an EMBL/GenBank/DDBJ whole genome shotgun (WGS) entry which is preliminary data.</text>
</comment>
<dbReference type="OrthoDB" id="10006324at2"/>
<organism evidence="3 4">
    <name type="scientific">Acidithiobacillus thiooxidans</name>
    <name type="common">Thiobacillus thiooxidans</name>
    <dbReference type="NCBI Taxonomy" id="930"/>
    <lineage>
        <taxon>Bacteria</taxon>
        <taxon>Pseudomonadati</taxon>
        <taxon>Pseudomonadota</taxon>
        <taxon>Acidithiobacillia</taxon>
        <taxon>Acidithiobacillales</taxon>
        <taxon>Acidithiobacillaceae</taxon>
        <taxon>Acidithiobacillus</taxon>
    </lineage>
</organism>
<dbReference type="SUPFAM" id="SSF54523">
    <property type="entry name" value="Pili subunits"/>
    <property type="match status" value="1"/>
</dbReference>
<keyword evidence="4" id="KW-1185">Reference proteome</keyword>
<evidence type="ECO:0000313" key="3">
    <source>
        <dbReference type="EMBL" id="OCX70581.1"/>
    </source>
</evidence>
<evidence type="ECO:0000259" key="2">
    <source>
        <dbReference type="Pfam" id="PF08805"/>
    </source>
</evidence>
<sequence>MNPVAVLFAVIIVIAGLAAGIYFGLGLLASGNTSNAAQDIMTIVGNAQEVYGVQGDYAGISTNASNIIPKGIQTSTPLGGTFALSSSGAGLPASQFNVEMTGLTLSPTACQKLVTQISDIGTSVNGNSVGNSNSAPTGAQAVSACSGGASSVYFTFGNNS</sequence>
<dbReference type="RefSeq" id="WP_065974466.1">
    <property type="nucleotide sequence ID" value="NZ_LGYM01000038.1"/>
</dbReference>
<protein>
    <recommendedName>
        <fullName evidence="2">Type 4 secretion system PilS N-terminal domain-containing protein</fullName>
    </recommendedName>
</protein>
<keyword evidence="1" id="KW-0812">Transmembrane</keyword>
<dbReference type="InterPro" id="IPR014911">
    <property type="entry name" value="PilS_N"/>
</dbReference>
<feature type="transmembrane region" description="Helical" evidence="1">
    <location>
        <begin position="6"/>
        <end position="28"/>
    </location>
</feature>
<keyword evidence="1" id="KW-1133">Transmembrane helix</keyword>
<gene>
    <name evidence="3" type="ORF">A6M23_13665</name>
</gene>
<name>A0A1C2I3H9_ACITH</name>
<reference evidence="3" key="1">
    <citation type="journal article" date="2016" name="Int. J. Mol. Sci.">
        <title>Comparative genomics of the extreme acidophile Acidithiobacillus thiooxidans reveals intraspecific divergence and niche adaptation.</title>
        <authorList>
            <person name="Zhang X."/>
            <person name="Feng X."/>
            <person name="Tao J."/>
            <person name="Ma L."/>
            <person name="Xiao Y."/>
            <person name="Liang Y."/>
            <person name="Liu X."/>
            <person name="Yin H."/>
        </authorList>
    </citation>
    <scope>NUCLEOTIDE SEQUENCE [LARGE SCALE GENOMIC DNA]</scope>
    <source>
        <strain evidence="3">DXS-W</strain>
    </source>
</reference>
<proteinExistence type="predicted"/>
<dbReference type="EMBL" id="LWRY01000160">
    <property type="protein sequence ID" value="OCX70581.1"/>
    <property type="molecule type" value="Genomic_DNA"/>
</dbReference>
<dbReference type="Gene3D" id="3.30.1690.10">
    <property type="entry name" value="TcpA-like pilin"/>
    <property type="match status" value="1"/>
</dbReference>
<dbReference type="Proteomes" id="UP000095008">
    <property type="component" value="Unassembled WGS sequence"/>
</dbReference>
<evidence type="ECO:0000256" key="1">
    <source>
        <dbReference type="SAM" id="Phobius"/>
    </source>
</evidence>
<keyword evidence="1" id="KW-0472">Membrane</keyword>